<sequence>MVGKFESNKDLVQDLTETTATRVGNIASIITDAVKGVAREVGDLISDGLEMREATKKAQEDDTVH</sequence>
<gene>
    <name evidence="1" type="ORF">ACHIPZ_12085</name>
</gene>
<dbReference type="RefSeq" id="WP_395114505.1">
    <property type="nucleotide sequence ID" value="NZ_JBIMSO010000048.1"/>
</dbReference>
<evidence type="ECO:0000313" key="2">
    <source>
        <dbReference type="Proteomes" id="UP001609175"/>
    </source>
</evidence>
<comment type="caution">
    <text evidence="1">The sequence shown here is derived from an EMBL/GenBank/DDBJ whole genome shotgun (WGS) entry which is preliminary data.</text>
</comment>
<name>A0ABW7JPM7_9NOCA</name>
<organism evidence="1 2">
    <name type="scientific">Antrihabitans spumae</name>
    <dbReference type="NCBI Taxonomy" id="3373370"/>
    <lineage>
        <taxon>Bacteria</taxon>
        <taxon>Bacillati</taxon>
        <taxon>Actinomycetota</taxon>
        <taxon>Actinomycetes</taxon>
        <taxon>Mycobacteriales</taxon>
        <taxon>Nocardiaceae</taxon>
        <taxon>Antrihabitans</taxon>
    </lineage>
</organism>
<accession>A0ABW7JPM7</accession>
<protein>
    <submittedName>
        <fullName evidence="1">Uncharacterized protein</fullName>
    </submittedName>
</protein>
<proteinExistence type="predicted"/>
<dbReference type="EMBL" id="JBIMSO010000048">
    <property type="protein sequence ID" value="MFH5208930.1"/>
    <property type="molecule type" value="Genomic_DNA"/>
</dbReference>
<dbReference type="Proteomes" id="UP001609175">
    <property type="component" value="Unassembled WGS sequence"/>
</dbReference>
<evidence type="ECO:0000313" key="1">
    <source>
        <dbReference type="EMBL" id="MFH5208930.1"/>
    </source>
</evidence>
<reference evidence="1 2" key="1">
    <citation type="submission" date="2024-10" db="EMBL/GenBank/DDBJ databases">
        <authorList>
            <person name="Riesco R."/>
        </authorList>
    </citation>
    <scope>NUCLEOTIDE SEQUENCE [LARGE SCALE GENOMIC DNA]</scope>
    <source>
        <strain evidence="1 2">NCIMB 15449</strain>
    </source>
</reference>